<dbReference type="Pfam" id="PF02720">
    <property type="entry name" value="DUF222"/>
    <property type="match status" value="1"/>
</dbReference>
<dbReference type="InterPro" id="IPR003870">
    <property type="entry name" value="DUF222"/>
</dbReference>
<accession>A0ABU8LWI8</accession>
<evidence type="ECO:0000256" key="1">
    <source>
        <dbReference type="ARBA" id="ARBA00023450"/>
    </source>
</evidence>
<feature type="domain" description="HNH nuclease" evidence="2">
    <location>
        <begin position="325"/>
        <end position="377"/>
    </location>
</feature>
<dbReference type="Gene3D" id="1.10.30.50">
    <property type="match status" value="1"/>
</dbReference>
<keyword evidence="4" id="KW-1185">Reference proteome</keyword>
<dbReference type="CDD" id="cd00085">
    <property type="entry name" value="HNHc"/>
    <property type="match status" value="1"/>
</dbReference>
<dbReference type="SMART" id="SM00507">
    <property type="entry name" value="HNHc"/>
    <property type="match status" value="1"/>
</dbReference>
<dbReference type="RefSeq" id="WP_337339044.1">
    <property type="nucleotide sequence ID" value="NZ_JBBDGL010000005.1"/>
</dbReference>
<evidence type="ECO:0000313" key="3">
    <source>
        <dbReference type="EMBL" id="MEJ1156615.1"/>
    </source>
</evidence>
<evidence type="ECO:0000259" key="2">
    <source>
        <dbReference type="SMART" id="SM00507"/>
    </source>
</evidence>
<comment type="similarity">
    <text evidence="1">Belongs to the Rv1128c/1148c/1588c/1702c/1945/3466 family.</text>
</comment>
<dbReference type="InterPro" id="IPR002711">
    <property type="entry name" value="HNH"/>
</dbReference>
<gene>
    <name evidence="3" type="ORF">WDU96_13475</name>
</gene>
<dbReference type="Pfam" id="PF01844">
    <property type="entry name" value="HNH"/>
    <property type="match status" value="1"/>
</dbReference>
<dbReference type="InterPro" id="IPR003615">
    <property type="entry name" value="HNH_nuc"/>
</dbReference>
<reference evidence="3 4" key="1">
    <citation type="submission" date="2024-02" db="EMBL/GenBank/DDBJ databases">
        <authorList>
            <person name="Saticioglu I.B."/>
        </authorList>
    </citation>
    <scope>NUCLEOTIDE SEQUENCE [LARGE SCALE GENOMIC DNA]</scope>
    <source>
        <strain evidence="3 4">Mu-86</strain>
    </source>
</reference>
<comment type="caution">
    <text evidence="3">The sequence shown here is derived from an EMBL/GenBank/DDBJ whole genome shotgun (WGS) entry which is preliminary data.</text>
</comment>
<name>A0ABU8LWI8_9MICO</name>
<proteinExistence type="inferred from homology"/>
<evidence type="ECO:0000313" key="4">
    <source>
        <dbReference type="Proteomes" id="UP001368654"/>
    </source>
</evidence>
<dbReference type="Proteomes" id="UP001368654">
    <property type="component" value="Unassembled WGS sequence"/>
</dbReference>
<organism evidence="3 4">
    <name type="scientific">Microbacterium marmarense</name>
    <dbReference type="NCBI Taxonomy" id="3122051"/>
    <lineage>
        <taxon>Bacteria</taxon>
        <taxon>Bacillati</taxon>
        <taxon>Actinomycetota</taxon>
        <taxon>Actinomycetes</taxon>
        <taxon>Micrococcales</taxon>
        <taxon>Microbacteriaceae</taxon>
        <taxon>Microbacterium</taxon>
    </lineage>
</organism>
<dbReference type="EMBL" id="JBBDGL010000005">
    <property type="protein sequence ID" value="MEJ1156615.1"/>
    <property type="molecule type" value="Genomic_DNA"/>
</dbReference>
<protein>
    <submittedName>
        <fullName evidence="3">DUF222 domain-containing protein</fullName>
    </submittedName>
</protein>
<sequence length="427" mass="46086">MSIDSSSPTPEDAERAADGIDDVVGFAPQITQIAAAQLEALVTVHQVSLADAARHGRELTDVVERGIRLELAAALRVTETAASNLLHLADAVVVRYPTVLDSMRAARMTQQHAEILVDAVDKAEPELRDDLLPRAITLAEAEPVGTFRRKVNRLVEVARSVTLPQRHEEALEQRRAYVSPGDDGMAWLAILAPAVEVHAAYGRATAMAKAMLEVDGEHRTLDQLRSDVLCDLLIDGEVADGSPVTRGIRANVTVTVPALALLVDDEDARAAAGLAPAEVEGIGPIPLDRAKQLCGGDSGWMRVLTHPETGMVLSVGRDQYRPPASLRRLVRWRADRCMAPGCGLTAVRCEIDHTVAWEDGGGTSLDNLSPICRGHHRVKHHGGWTVTQIADSGGALQWTSPTGRQYDVYPERRVVAFRPSDEGTAPF</sequence>